<dbReference type="Pfam" id="PF13489">
    <property type="entry name" value="Methyltransf_23"/>
    <property type="match status" value="1"/>
</dbReference>
<dbReference type="SUPFAM" id="SSF53335">
    <property type="entry name" value="S-adenosyl-L-methionine-dependent methyltransferases"/>
    <property type="match status" value="1"/>
</dbReference>
<keyword evidence="1" id="KW-0489">Methyltransferase</keyword>
<dbReference type="PANTHER" id="PTHR43861">
    <property type="entry name" value="TRANS-ACONITATE 2-METHYLTRANSFERASE-RELATED"/>
    <property type="match status" value="1"/>
</dbReference>
<keyword evidence="1" id="KW-0808">Transferase</keyword>
<dbReference type="Gene3D" id="3.40.50.150">
    <property type="entry name" value="Vaccinia Virus protein VP39"/>
    <property type="match status" value="1"/>
</dbReference>
<comment type="caution">
    <text evidence="1">The sequence shown here is derived from an EMBL/GenBank/DDBJ whole genome shotgun (WGS) entry which is preliminary data.</text>
</comment>
<dbReference type="GO" id="GO:0032259">
    <property type="term" value="P:methylation"/>
    <property type="evidence" value="ECO:0007669"/>
    <property type="project" value="UniProtKB-KW"/>
</dbReference>
<proteinExistence type="predicted"/>
<dbReference type="AlphaFoldDB" id="A0A7C3V3Y7"/>
<evidence type="ECO:0000313" key="1">
    <source>
        <dbReference type="EMBL" id="HGF33354.1"/>
    </source>
</evidence>
<gene>
    <name evidence="1" type="ORF">ENW96_03055</name>
</gene>
<dbReference type="CDD" id="cd02440">
    <property type="entry name" value="AdoMet_MTases"/>
    <property type="match status" value="1"/>
</dbReference>
<organism evidence="1">
    <name type="scientific">Desulfobacca acetoxidans</name>
    <dbReference type="NCBI Taxonomy" id="60893"/>
    <lineage>
        <taxon>Bacteria</taxon>
        <taxon>Pseudomonadati</taxon>
        <taxon>Thermodesulfobacteriota</taxon>
        <taxon>Desulfobaccia</taxon>
        <taxon>Desulfobaccales</taxon>
        <taxon>Desulfobaccaceae</taxon>
        <taxon>Desulfobacca</taxon>
    </lineage>
</organism>
<protein>
    <submittedName>
        <fullName evidence="1">Class I SAM-dependent methyltransferase</fullName>
    </submittedName>
</protein>
<accession>A0A7C3V3Y7</accession>
<dbReference type="InterPro" id="IPR029063">
    <property type="entry name" value="SAM-dependent_MTases_sf"/>
</dbReference>
<dbReference type="GO" id="GO:0008168">
    <property type="term" value="F:methyltransferase activity"/>
    <property type="evidence" value="ECO:0007669"/>
    <property type="project" value="UniProtKB-KW"/>
</dbReference>
<sequence>MIQPPISRPGYIGGYEPREPVPQDYRNWGFATRRRLHGWLPPDRRIPVLDLGCGAGQFLYLLDSLGYTEITGVDLSPARVAQARRAVPRARVIEGDLRQVLAANPAQFGLITGFDIIEHFPKAEVLPLLKQIAQALRPGGRVILQCPNGDSPWVGAVAFGDFTHEWIPTPKTLAELLDRTGLADFAARECGPQVHGLTSAVRFLLWQVLKGAVLLYNLVETGHRSSGIFTRVFLATAVKRS</sequence>
<dbReference type="EMBL" id="DTMF01000079">
    <property type="protein sequence ID" value="HGF33354.1"/>
    <property type="molecule type" value="Genomic_DNA"/>
</dbReference>
<reference evidence="1" key="1">
    <citation type="journal article" date="2020" name="mSystems">
        <title>Genome- and Community-Level Interaction Insights into Carbon Utilization and Element Cycling Functions of Hydrothermarchaeota in Hydrothermal Sediment.</title>
        <authorList>
            <person name="Zhou Z."/>
            <person name="Liu Y."/>
            <person name="Xu W."/>
            <person name="Pan J."/>
            <person name="Luo Z.H."/>
            <person name="Li M."/>
        </authorList>
    </citation>
    <scope>NUCLEOTIDE SEQUENCE [LARGE SCALE GENOMIC DNA]</scope>
    <source>
        <strain evidence="1">SpSt-897</strain>
    </source>
</reference>
<name>A0A7C3V3Y7_9BACT</name>